<feature type="domain" description="VTT" evidence="2">
    <location>
        <begin position="28"/>
        <end position="145"/>
    </location>
</feature>
<evidence type="ECO:0000313" key="4">
    <source>
        <dbReference type="Proteomes" id="UP000256695"/>
    </source>
</evidence>
<evidence type="ECO:0000313" key="3">
    <source>
        <dbReference type="EMBL" id="RDU74540.1"/>
    </source>
</evidence>
<organism evidence="3 4">
    <name type="scientific">Helicobacter anseris</name>
    <dbReference type="NCBI Taxonomy" id="375926"/>
    <lineage>
        <taxon>Bacteria</taxon>
        <taxon>Pseudomonadati</taxon>
        <taxon>Campylobacterota</taxon>
        <taxon>Epsilonproteobacteria</taxon>
        <taxon>Campylobacterales</taxon>
        <taxon>Helicobacteraceae</taxon>
        <taxon>Helicobacter</taxon>
    </lineage>
</organism>
<accession>A0A3D8JB50</accession>
<dbReference type="EMBL" id="NXLX01000001">
    <property type="protein sequence ID" value="RDU74540.1"/>
    <property type="molecule type" value="Genomic_DNA"/>
</dbReference>
<dbReference type="PANTHER" id="PTHR42709">
    <property type="entry name" value="ALKALINE PHOSPHATASE LIKE PROTEIN"/>
    <property type="match status" value="1"/>
</dbReference>
<dbReference type="Proteomes" id="UP000256695">
    <property type="component" value="Unassembled WGS sequence"/>
</dbReference>
<gene>
    <name evidence="3" type="ORF">CQA57_00360</name>
</gene>
<keyword evidence="1" id="KW-0812">Transmembrane</keyword>
<feature type="transmembrane region" description="Helical" evidence="1">
    <location>
        <begin position="128"/>
        <end position="150"/>
    </location>
</feature>
<comment type="caution">
    <text evidence="3">The sequence shown here is derived from an EMBL/GenBank/DDBJ whole genome shotgun (WGS) entry which is preliminary data.</text>
</comment>
<evidence type="ECO:0000256" key="1">
    <source>
        <dbReference type="SAM" id="Phobius"/>
    </source>
</evidence>
<dbReference type="InterPro" id="IPR051311">
    <property type="entry name" value="DedA_domain"/>
</dbReference>
<protein>
    <submittedName>
        <fullName evidence="3">DedA family protein</fullName>
    </submittedName>
</protein>
<feature type="transmembrane region" description="Helical" evidence="1">
    <location>
        <begin position="16"/>
        <end position="38"/>
    </location>
</feature>
<dbReference type="AlphaFoldDB" id="A0A3D8JB50"/>
<feature type="transmembrane region" description="Helical" evidence="1">
    <location>
        <begin position="87"/>
        <end position="107"/>
    </location>
</feature>
<dbReference type="InterPro" id="IPR032816">
    <property type="entry name" value="VTT_dom"/>
</dbReference>
<feature type="transmembrane region" description="Helical" evidence="1">
    <location>
        <begin position="45"/>
        <end position="67"/>
    </location>
</feature>
<reference evidence="3 4" key="1">
    <citation type="submission" date="2018-04" db="EMBL/GenBank/DDBJ databases">
        <title>Novel Campyloabacter and Helicobacter Species and Strains.</title>
        <authorList>
            <person name="Mannion A.J."/>
            <person name="Shen Z."/>
            <person name="Fox J.G."/>
        </authorList>
    </citation>
    <scope>NUCLEOTIDE SEQUENCE [LARGE SCALE GENOMIC DNA]</scope>
    <source>
        <strain evidence="3 4">MIT 04-9362</strain>
    </source>
</reference>
<dbReference type="Pfam" id="PF09335">
    <property type="entry name" value="VTT_dom"/>
    <property type="match status" value="1"/>
</dbReference>
<keyword evidence="1" id="KW-1133">Transmembrane helix</keyword>
<proteinExistence type="predicted"/>
<name>A0A3D8JB50_9HELI</name>
<keyword evidence="1" id="KW-0472">Membrane</keyword>
<feature type="transmembrane region" description="Helical" evidence="1">
    <location>
        <begin position="156"/>
        <end position="183"/>
    </location>
</feature>
<sequence length="190" mass="21438">MDTIQSFQENLQNWGYLLLFLYSLGGGYVAIVAAGFLSSLGSMDITLSICTAFLGNTIGSSVISLLIRNQKKDFLVYVNKHRRKLALGFKWLRAYGVGLIFFSKYLYGIKTIVPMAVGISKYSLKKYLFFNVFACLLWALVVGLSSYFASEFVRKIFINFSILPSYAMPLFLIAIGSLFFVLLKIYSKKK</sequence>
<dbReference type="PANTHER" id="PTHR42709:SF2">
    <property type="entry name" value="INNER MEMBRANE PROTEIN YOHD"/>
    <property type="match status" value="1"/>
</dbReference>
<keyword evidence="4" id="KW-1185">Reference proteome</keyword>
<evidence type="ECO:0000259" key="2">
    <source>
        <dbReference type="Pfam" id="PF09335"/>
    </source>
</evidence>
<dbReference type="GO" id="GO:0005886">
    <property type="term" value="C:plasma membrane"/>
    <property type="evidence" value="ECO:0007669"/>
    <property type="project" value="TreeGrafter"/>
</dbReference>
<dbReference type="RefSeq" id="WP_115578249.1">
    <property type="nucleotide sequence ID" value="NZ_NXLX01000001.1"/>
</dbReference>
<dbReference type="OrthoDB" id="5372697at2"/>